<dbReference type="Gene3D" id="3.40.1800.20">
    <property type="match status" value="1"/>
</dbReference>
<keyword evidence="7" id="KW-0805">Transcription regulation</keyword>
<dbReference type="FunFam" id="3.30.160.60:FF:001156">
    <property type="entry name" value="Zinc finger protein 407"/>
    <property type="match status" value="1"/>
</dbReference>
<dbReference type="Proteomes" id="UP000008820">
    <property type="component" value="Chromosome 2"/>
</dbReference>
<keyword evidence="17" id="KW-1185">Reference proteome</keyword>
<dbReference type="FunFam" id="3.30.160.60:FF:000145">
    <property type="entry name" value="Zinc finger protein 574"/>
    <property type="match status" value="1"/>
</dbReference>
<dbReference type="PANTHER" id="PTHR24394:SF29">
    <property type="entry name" value="MYONEURIN"/>
    <property type="match status" value="1"/>
</dbReference>
<evidence type="ECO:0000256" key="7">
    <source>
        <dbReference type="ARBA" id="ARBA00023015"/>
    </source>
</evidence>
<evidence type="ECO:0000259" key="14">
    <source>
        <dbReference type="PROSITE" id="PS50157"/>
    </source>
</evidence>
<organism evidence="16 17">
    <name type="scientific">Aedes aegypti</name>
    <name type="common">Yellowfever mosquito</name>
    <name type="synonym">Culex aegypti</name>
    <dbReference type="NCBI Taxonomy" id="7159"/>
    <lineage>
        <taxon>Eukaryota</taxon>
        <taxon>Metazoa</taxon>
        <taxon>Ecdysozoa</taxon>
        <taxon>Arthropoda</taxon>
        <taxon>Hexapoda</taxon>
        <taxon>Insecta</taxon>
        <taxon>Pterygota</taxon>
        <taxon>Neoptera</taxon>
        <taxon>Endopterygota</taxon>
        <taxon>Diptera</taxon>
        <taxon>Nematocera</taxon>
        <taxon>Culicoidea</taxon>
        <taxon>Culicidae</taxon>
        <taxon>Culicinae</taxon>
        <taxon>Aedini</taxon>
        <taxon>Aedes</taxon>
        <taxon>Stegomyia</taxon>
    </lineage>
</organism>
<dbReference type="PROSITE" id="PS51915">
    <property type="entry name" value="ZAD"/>
    <property type="match status" value="1"/>
</dbReference>
<dbReference type="InterPro" id="IPR013087">
    <property type="entry name" value="Znf_C2H2_type"/>
</dbReference>
<evidence type="ECO:0000256" key="10">
    <source>
        <dbReference type="ARBA" id="ARBA00023242"/>
    </source>
</evidence>
<evidence type="ECO:0008006" key="18">
    <source>
        <dbReference type="Google" id="ProtNLM"/>
    </source>
</evidence>
<dbReference type="EnsemblMetazoa" id="AAEL008838-RC">
    <property type="protein sequence ID" value="AAEL008838-PC"/>
    <property type="gene ID" value="AAEL008838"/>
</dbReference>
<dbReference type="SMART" id="SM00868">
    <property type="entry name" value="zf-AD"/>
    <property type="match status" value="1"/>
</dbReference>
<feature type="domain" description="C2H2-type" evidence="14">
    <location>
        <begin position="521"/>
        <end position="549"/>
    </location>
</feature>
<feature type="domain" description="C2H2-type" evidence="14">
    <location>
        <begin position="606"/>
        <end position="636"/>
    </location>
</feature>
<keyword evidence="8" id="KW-0238">DNA-binding</keyword>
<name>A0A6I8TGD8_AEDAE</name>
<dbReference type="PANTHER" id="PTHR24394">
    <property type="entry name" value="ZINC FINGER PROTEIN"/>
    <property type="match status" value="1"/>
</dbReference>
<evidence type="ECO:0000256" key="13">
    <source>
        <dbReference type="SAM" id="MobiDB-lite"/>
    </source>
</evidence>
<feature type="binding site" evidence="12">
    <location>
        <position position="58"/>
    </location>
    <ligand>
        <name>Zn(2+)</name>
        <dbReference type="ChEBI" id="CHEBI:29105"/>
    </ligand>
</feature>
<evidence type="ECO:0000313" key="16">
    <source>
        <dbReference type="EnsemblMetazoa" id="AAEL008838-PB"/>
    </source>
</evidence>
<feature type="region of interest" description="Disordered" evidence="13">
    <location>
        <begin position="151"/>
        <end position="179"/>
    </location>
</feature>
<dbReference type="GO" id="GO:0008270">
    <property type="term" value="F:zinc ion binding"/>
    <property type="evidence" value="ECO:0007669"/>
    <property type="project" value="UniProtKB-UniRule"/>
</dbReference>
<dbReference type="InterPro" id="IPR012934">
    <property type="entry name" value="Znf_AD"/>
</dbReference>
<dbReference type="Pfam" id="PF00096">
    <property type="entry name" value="zf-C2H2"/>
    <property type="match status" value="4"/>
</dbReference>
<reference evidence="16" key="2">
    <citation type="submission" date="2020-05" db="UniProtKB">
        <authorList>
            <consortium name="EnsemblMetazoa"/>
        </authorList>
    </citation>
    <scope>IDENTIFICATION</scope>
    <source>
        <strain evidence="16">LVP_AGWG</strain>
    </source>
</reference>
<feature type="binding site" evidence="12">
    <location>
        <position position="10"/>
    </location>
    <ligand>
        <name>Zn(2+)</name>
        <dbReference type="ChEBI" id="CHEBI:29105"/>
    </ligand>
</feature>
<keyword evidence="9" id="KW-0804">Transcription</keyword>
<dbReference type="EnsemblMetazoa" id="AAEL008838-RB">
    <property type="protein sequence ID" value="AAEL008838-PB"/>
    <property type="gene ID" value="AAEL008838"/>
</dbReference>
<evidence type="ECO:0000256" key="2">
    <source>
        <dbReference type="ARBA" id="ARBA00006991"/>
    </source>
</evidence>
<evidence type="ECO:0000256" key="8">
    <source>
        <dbReference type="ARBA" id="ARBA00023125"/>
    </source>
</evidence>
<feature type="domain" description="ZAD" evidence="15">
    <location>
        <begin position="5"/>
        <end position="82"/>
    </location>
</feature>
<evidence type="ECO:0000256" key="4">
    <source>
        <dbReference type="ARBA" id="ARBA00022737"/>
    </source>
</evidence>
<dbReference type="SUPFAM" id="SSF57716">
    <property type="entry name" value="Glucocorticoid receptor-like (DNA-binding domain)"/>
    <property type="match status" value="1"/>
</dbReference>
<comment type="subcellular location">
    <subcellularLocation>
        <location evidence="1">Nucleus</location>
    </subcellularLocation>
</comment>
<dbReference type="SUPFAM" id="SSF57667">
    <property type="entry name" value="beta-beta-alpha zinc fingers"/>
    <property type="match status" value="4"/>
</dbReference>
<evidence type="ECO:0000256" key="6">
    <source>
        <dbReference type="ARBA" id="ARBA00022833"/>
    </source>
</evidence>
<dbReference type="InterPro" id="IPR036236">
    <property type="entry name" value="Znf_C2H2_sf"/>
</dbReference>
<protein>
    <recommendedName>
        <fullName evidence="18">Zinc finger protein</fullName>
    </recommendedName>
</protein>
<keyword evidence="5 11" id="KW-0863">Zinc-finger</keyword>
<dbReference type="GO" id="GO:0000981">
    <property type="term" value="F:DNA-binding transcription factor activity, RNA polymerase II-specific"/>
    <property type="evidence" value="ECO:0007669"/>
    <property type="project" value="TreeGrafter"/>
</dbReference>
<evidence type="ECO:0000313" key="17">
    <source>
        <dbReference type="Proteomes" id="UP000008820"/>
    </source>
</evidence>
<evidence type="ECO:0000259" key="15">
    <source>
        <dbReference type="PROSITE" id="PS51915"/>
    </source>
</evidence>
<dbReference type="OrthoDB" id="7763923at2759"/>
<reference evidence="16 17" key="1">
    <citation type="submission" date="2017-06" db="EMBL/GenBank/DDBJ databases">
        <title>Aedes aegypti genome working group (AGWG) sequencing and assembly.</title>
        <authorList>
            <consortium name="Aedes aegypti Genome Working Group (AGWG)"/>
            <person name="Matthews B.J."/>
        </authorList>
    </citation>
    <scope>NUCLEOTIDE SEQUENCE [LARGE SCALE GENOMIC DNA]</scope>
    <source>
        <strain evidence="16 17">LVP_AGWG</strain>
    </source>
</reference>
<dbReference type="GO" id="GO:0003677">
    <property type="term" value="F:DNA binding"/>
    <property type="evidence" value="ECO:0007669"/>
    <property type="project" value="UniProtKB-KW"/>
</dbReference>
<evidence type="ECO:0000256" key="11">
    <source>
        <dbReference type="PROSITE-ProRule" id="PRU00042"/>
    </source>
</evidence>
<evidence type="ECO:0000256" key="3">
    <source>
        <dbReference type="ARBA" id="ARBA00022723"/>
    </source>
</evidence>
<dbReference type="Gene3D" id="3.30.160.60">
    <property type="entry name" value="Classic Zinc Finger"/>
    <property type="match status" value="6"/>
</dbReference>
<evidence type="ECO:0000256" key="12">
    <source>
        <dbReference type="PROSITE-ProRule" id="PRU01263"/>
    </source>
</evidence>
<evidence type="ECO:0000256" key="5">
    <source>
        <dbReference type="ARBA" id="ARBA00022771"/>
    </source>
</evidence>
<dbReference type="InParanoid" id="A0A6I8TGD8"/>
<feature type="compositionally biased region" description="Polar residues" evidence="13">
    <location>
        <begin position="165"/>
        <end position="179"/>
    </location>
</feature>
<dbReference type="PROSITE" id="PS00028">
    <property type="entry name" value="ZINC_FINGER_C2H2_1"/>
    <property type="match status" value="6"/>
</dbReference>
<keyword evidence="10" id="KW-0539">Nucleus</keyword>
<proteinExistence type="inferred from homology"/>
<gene>
    <name evidence="16" type="primary">5571142</name>
</gene>
<accession>A0A6I8TGD8</accession>
<feature type="binding site" evidence="12">
    <location>
        <position position="7"/>
    </location>
    <ligand>
        <name>Zn(2+)</name>
        <dbReference type="ChEBI" id="CHEBI:29105"/>
    </ligand>
</feature>
<evidence type="ECO:0000256" key="1">
    <source>
        <dbReference type="ARBA" id="ARBA00004123"/>
    </source>
</evidence>
<keyword evidence="6 12" id="KW-0862">Zinc</keyword>
<evidence type="ECO:0000256" key="9">
    <source>
        <dbReference type="ARBA" id="ARBA00023163"/>
    </source>
</evidence>
<feature type="domain" description="C2H2-type" evidence="14">
    <location>
        <begin position="578"/>
        <end position="605"/>
    </location>
</feature>
<dbReference type="GO" id="GO:0005634">
    <property type="term" value="C:nucleus"/>
    <property type="evidence" value="ECO:0007669"/>
    <property type="project" value="UniProtKB-SubCell"/>
</dbReference>
<dbReference type="Pfam" id="PF07776">
    <property type="entry name" value="zf-AD"/>
    <property type="match status" value="1"/>
</dbReference>
<feature type="domain" description="C2H2-type" evidence="14">
    <location>
        <begin position="492"/>
        <end position="519"/>
    </location>
</feature>
<feature type="region of interest" description="Disordered" evidence="13">
    <location>
        <begin position="221"/>
        <end position="253"/>
    </location>
</feature>
<comment type="similarity">
    <text evidence="2">Belongs to the krueppel C2H2-type zinc-finger protein family.</text>
</comment>
<feature type="binding site" evidence="12">
    <location>
        <position position="55"/>
    </location>
    <ligand>
        <name>Zn(2+)</name>
        <dbReference type="ChEBI" id="CHEBI:29105"/>
    </ligand>
</feature>
<dbReference type="PROSITE" id="PS50157">
    <property type="entry name" value="ZINC_FINGER_C2H2_2"/>
    <property type="match status" value="6"/>
</dbReference>
<keyword evidence="3 12" id="KW-0479">Metal-binding</keyword>
<sequence>MNTTDICRACMEDDCDAFIPLFNSRVDVPVTPAVMISDCGGISVEQDDGLPGVVCTECLDALRVAYKIREKCRTTDRKLRKILNLIRPELPSVVTLSNSPGGEVECEGIPNKEEIQVQESPTPDETNLVENLSLDIKSELLPVPSVDCIEEEKETGSADVDAGMNESSSPSGDQDQRCTQEVVEEIQNNLEITEPPVEHMKQEEIQELTHFEPEYLVEELKESNEEAVDDSQRLDMAPPLPSEETSKDSPEQAELPLVVAEESDALDEALVYEDMEVEALEEIEYVDFEAIDEDFQVPESDLQEAAVCCGCPMEFSSKPELEHHSKLVHLPEKDKDTSLQDWYMCTICYKRHSSPKALELHQRSRVSRKLRTCASCHLVLNSVRKKRHHEQLHKLLPEDFAVNCCGCDQVVPFSQLGSHAEQTHLAARQTISESTKLSKFVCEICFLDCGIKQRLDIHQAKQEIPEVVLKKTNPQEDEFIAPVADFGGIQRFICDICEKNFSTKGNLKAHRILHISSDKPFKCDQCDKAFSKKCNYNVHMLRIHSSGNQFPCGECDKSFKCASNLKTHMRVHTKERPYQCDFCPKTFGYLSDKRRHEVGHSGNYPFKCDLCGKPFARKTLLSRHLDACRKRLSKKSLGGRSKVESESHEPTHACDLCEDWFSTMEELADHHANMHIQTLDEASYDAEVEIE</sequence>
<dbReference type="SMART" id="SM00355">
    <property type="entry name" value="ZnF_C2H2"/>
    <property type="match status" value="9"/>
</dbReference>
<feature type="domain" description="C2H2-type" evidence="14">
    <location>
        <begin position="550"/>
        <end position="577"/>
    </location>
</feature>
<feature type="domain" description="C2H2-type" evidence="14">
    <location>
        <begin position="306"/>
        <end position="334"/>
    </location>
</feature>
<dbReference type="AlphaFoldDB" id="A0A6I8TGD8"/>
<keyword evidence="4" id="KW-0677">Repeat</keyword>